<comment type="caution">
    <text evidence="1">The sequence shown here is derived from an EMBL/GenBank/DDBJ whole genome shotgun (WGS) entry which is preliminary data.</text>
</comment>
<proteinExistence type="predicted"/>
<protein>
    <submittedName>
        <fullName evidence="1">Uncharacterized protein</fullName>
    </submittedName>
</protein>
<name>A0A8T1PEL7_CARIL</name>
<evidence type="ECO:0000313" key="2">
    <source>
        <dbReference type="Proteomes" id="UP000811609"/>
    </source>
</evidence>
<accession>A0A8T1PEL7</accession>
<dbReference type="EMBL" id="CM031817">
    <property type="protein sequence ID" value="KAG6642679.1"/>
    <property type="molecule type" value="Genomic_DNA"/>
</dbReference>
<dbReference type="Proteomes" id="UP000811609">
    <property type="component" value="Chromosome 9"/>
</dbReference>
<keyword evidence="2" id="KW-1185">Reference proteome</keyword>
<evidence type="ECO:0000313" key="1">
    <source>
        <dbReference type="EMBL" id="KAG6642679.1"/>
    </source>
</evidence>
<reference evidence="1" key="1">
    <citation type="submission" date="2020-12" db="EMBL/GenBank/DDBJ databases">
        <title>WGS assembly of Carya illinoinensis cv. Pawnee.</title>
        <authorList>
            <person name="Platts A."/>
            <person name="Shu S."/>
            <person name="Wright S."/>
            <person name="Barry K."/>
            <person name="Edger P."/>
            <person name="Pires J.C."/>
            <person name="Schmutz J."/>
        </authorList>
    </citation>
    <scope>NUCLEOTIDE SEQUENCE</scope>
    <source>
        <tissue evidence="1">Leaf</tissue>
    </source>
</reference>
<gene>
    <name evidence="1" type="ORF">CIPAW_09G156900</name>
</gene>
<sequence length="134" mass="14770">MNPNVQLDPPVSKRTQRLSLQALKSQGSSTSLQSVCSPGKRTKLPPSLLHIPTVSKQKIAPRSCLSLLCSLTSVLSFSHSSPFKSNGTRTPLPNENSSLQLPVQRPVQPCSKLVTKALNERVLPSRSWFVQRYH</sequence>
<dbReference type="AlphaFoldDB" id="A0A8T1PEL7"/>
<organism evidence="1 2">
    <name type="scientific">Carya illinoinensis</name>
    <name type="common">Pecan</name>
    <dbReference type="NCBI Taxonomy" id="32201"/>
    <lineage>
        <taxon>Eukaryota</taxon>
        <taxon>Viridiplantae</taxon>
        <taxon>Streptophyta</taxon>
        <taxon>Embryophyta</taxon>
        <taxon>Tracheophyta</taxon>
        <taxon>Spermatophyta</taxon>
        <taxon>Magnoliopsida</taxon>
        <taxon>eudicotyledons</taxon>
        <taxon>Gunneridae</taxon>
        <taxon>Pentapetalae</taxon>
        <taxon>rosids</taxon>
        <taxon>fabids</taxon>
        <taxon>Fagales</taxon>
        <taxon>Juglandaceae</taxon>
        <taxon>Carya</taxon>
    </lineage>
</organism>